<dbReference type="GeneID" id="30017405"/>
<dbReference type="GO" id="GO:0008168">
    <property type="term" value="F:methyltransferase activity"/>
    <property type="evidence" value="ECO:0007669"/>
    <property type="project" value="UniProtKB-KW"/>
</dbReference>
<sequence length="70" mass="7234">MFAAWIKYHTDHGGKLDAAHDIGAGSGTGAAFLSQVFAHTYVSDPGAANIAAARARLQPPEKFTPAPGAR</sequence>
<keyword evidence="2" id="KW-1185">Reference proteome</keyword>
<dbReference type="InterPro" id="IPR029063">
    <property type="entry name" value="SAM-dependent_MTases_sf"/>
</dbReference>
<dbReference type="AlphaFoldDB" id="A0A162JV74"/>
<dbReference type="EMBL" id="AZHB01000001">
    <property type="protein sequence ID" value="OAA74212.1"/>
    <property type="molecule type" value="Genomic_DNA"/>
</dbReference>
<gene>
    <name evidence="1" type="ORF">ISF_01113</name>
</gene>
<evidence type="ECO:0000313" key="1">
    <source>
        <dbReference type="EMBL" id="OAA74212.1"/>
    </source>
</evidence>
<organism evidence="1 2">
    <name type="scientific">Cordyceps fumosorosea (strain ARSEF 2679)</name>
    <name type="common">Isaria fumosorosea</name>
    <dbReference type="NCBI Taxonomy" id="1081104"/>
    <lineage>
        <taxon>Eukaryota</taxon>
        <taxon>Fungi</taxon>
        <taxon>Dikarya</taxon>
        <taxon>Ascomycota</taxon>
        <taxon>Pezizomycotina</taxon>
        <taxon>Sordariomycetes</taxon>
        <taxon>Hypocreomycetidae</taxon>
        <taxon>Hypocreales</taxon>
        <taxon>Cordycipitaceae</taxon>
        <taxon>Cordyceps</taxon>
    </lineage>
</organism>
<evidence type="ECO:0000313" key="2">
    <source>
        <dbReference type="Proteomes" id="UP000076744"/>
    </source>
</evidence>
<reference evidence="1 2" key="1">
    <citation type="journal article" date="2016" name="Genome Biol. Evol.">
        <title>Divergent and convergent evolution of fungal pathogenicity.</title>
        <authorList>
            <person name="Shang Y."/>
            <person name="Xiao G."/>
            <person name="Zheng P."/>
            <person name="Cen K."/>
            <person name="Zhan S."/>
            <person name="Wang C."/>
        </authorList>
    </citation>
    <scope>NUCLEOTIDE SEQUENCE [LARGE SCALE GENOMIC DNA]</scope>
    <source>
        <strain evidence="1 2">ARSEF 2679</strain>
    </source>
</reference>
<keyword evidence="1" id="KW-0489">Methyltransferase</keyword>
<dbReference type="STRING" id="1081104.A0A162JV74"/>
<comment type="caution">
    <text evidence="1">The sequence shown here is derived from an EMBL/GenBank/DDBJ whole genome shotgun (WGS) entry which is preliminary data.</text>
</comment>
<dbReference type="Proteomes" id="UP000076744">
    <property type="component" value="Unassembled WGS sequence"/>
</dbReference>
<dbReference type="RefSeq" id="XP_018709170.1">
    <property type="nucleotide sequence ID" value="XM_018844720.1"/>
</dbReference>
<protein>
    <submittedName>
        <fullName evidence="1">Methyltransferase type 11</fullName>
    </submittedName>
</protein>
<keyword evidence="1" id="KW-0808">Transferase</keyword>
<dbReference type="GO" id="GO:0032259">
    <property type="term" value="P:methylation"/>
    <property type="evidence" value="ECO:0007669"/>
    <property type="project" value="UniProtKB-KW"/>
</dbReference>
<accession>A0A162JV74</accession>
<dbReference type="SUPFAM" id="SSF53335">
    <property type="entry name" value="S-adenosyl-L-methionine-dependent methyltransferases"/>
    <property type="match status" value="1"/>
</dbReference>
<proteinExistence type="predicted"/>
<dbReference type="OrthoDB" id="10027013at2759"/>
<dbReference type="Gene3D" id="3.40.50.150">
    <property type="entry name" value="Vaccinia Virus protein VP39"/>
    <property type="match status" value="1"/>
</dbReference>
<name>A0A162JV74_CORFA</name>